<evidence type="ECO:0000313" key="3">
    <source>
        <dbReference type="Proteomes" id="UP000070400"/>
    </source>
</evidence>
<accession>A0A133V6A1</accession>
<reference evidence="2 3" key="1">
    <citation type="journal article" date="2016" name="Sci. Rep.">
        <title>Metabolic traits of an uncultured archaeal lineage -MSBL1- from brine pools of the Red Sea.</title>
        <authorList>
            <person name="Mwirichia R."/>
            <person name="Alam I."/>
            <person name="Rashid M."/>
            <person name="Vinu M."/>
            <person name="Ba-Alawi W."/>
            <person name="Anthony Kamau A."/>
            <person name="Kamanda Ngugi D."/>
            <person name="Goker M."/>
            <person name="Klenk H.P."/>
            <person name="Bajic V."/>
            <person name="Stingl U."/>
        </authorList>
    </citation>
    <scope>NUCLEOTIDE SEQUENCE [LARGE SCALE GENOMIC DNA]</scope>
    <source>
        <strain evidence="2">SCGC-AAA261D19</strain>
    </source>
</reference>
<dbReference type="EMBL" id="LHXX01000031">
    <property type="protein sequence ID" value="KXB01963.1"/>
    <property type="molecule type" value="Genomic_DNA"/>
</dbReference>
<gene>
    <name evidence="2" type="ORF">AKJ43_02745</name>
</gene>
<comment type="caution">
    <text evidence="2">The sequence shown here is derived from an EMBL/GenBank/DDBJ whole genome shotgun (WGS) entry which is preliminary data.</text>
</comment>
<dbReference type="Proteomes" id="UP000070400">
    <property type="component" value="Unassembled WGS sequence"/>
</dbReference>
<proteinExistence type="predicted"/>
<keyword evidence="3" id="KW-1185">Reference proteome</keyword>
<evidence type="ECO:0000256" key="1">
    <source>
        <dbReference type="SAM" id="MobiDB-lite"/>
    </source>
</evidence>
<sequence length="341" mass="40109">MPSLETIRKIDIRNSRGDMNISDLKIAQKSCSVYEFLNLGLKMLDKGNINEGKIPIILREKIERGKNKISSVNSFLKEKLKDWRKNRFSKFIDENIEKTNQKNIHKIEVLKSSLGKIGAAKAMIVDYLMQKRFTDSRSLWENIIEEDKIKKYIKEFFQRSQKYSYQPKKKEERIEKILEILGFPSFKVDQVKEKSKITEEETKHSTRRDNEKGKEQKKLTEKEISDLEKLLIQWIEKKAFIFSFDKEKVISNESIKNKLIGGAIVTPSKKILKIVRPRGEEETENNYLSNLEDLEELFENLFLEEVKEFRQNFPNESKEAEIYKVILDSEGNVQTSDSKII</sequence>
<evidence type="ECO:0000313" key="2">
    <source>
        <dbReference type="EMBL" id="KXB01963.1"/>
    </source>
</evidence>
<protein>
    <submittedName>
        <fullName evidence="2">Uncharacterized protein</fullName>
    </submittedName>
</protein>
<feature type="region of interest" description="Disordered" evidence="1">
    <location>
        <begin position="197"/>
        <end position="218"/>
    </location>
</feature>
<organism evidence="2 3">
    <name type="scientific">candidate division MSBL1 archaeon SCGC-AAA261D19</name>
    <dbReference type="NCBI Taxonomy" id="1698273"/>
    <lineage>
        <taxon>Archaea</taxon>
        <taxon>Methanobacteriati</taxon>
        <taxon>Methanobacteriota</taxon>
        <taxon>candidate division MSBL1</taxon>
    </lineage>
</organism>
<dbReference type="AlphaFoldDB" id="A0A133V6A1"/>
<name>A0A133V6A1_9EURY</name>